<feature type="signal peptide" evidence="1">
    <location>
        <begin position="1"/>
        <end position="19"/>
    </location>
</feature>
<evidence type="ECO:0000313" key="2">
    <source>
        <dbReference type="EMBL" id="MFC5271322.1"/>
    </source>
</evidence>
<evidence type="ECO:0000256" key="1">
    <source>
        <dbReference type="SAM" id="SignalP"/>
    </source>
</evidence>
<comment type="caution">
    <text evidence="2">The sequence shown here is derived from an EMBL/GenBank/DDBJ whole genome shotgun (WGS) entry which is preliminary data.</text>
</comment>
<evidence type="ECO:0000313" key="3">
    <source>
        <dbReference type="Proteomes" id="UP001596161"/>
    </source>
</evidence>
<dbReference type="RefSeq" id="WP_378017687.1">
    <property type="nucleotide sequence ID" value="NZ_JBHSKT010000006.1"/>
</dbReference>
<organism evidence="2 3">
    <name type="scientific">Adhaeribacter terreus</name>
    <dbReference type="NCBI Taxonomy" id="529703"/>
    <lineage>
        <taxon>Bacteria</taxon>
        <taxon>Pseudomonadati</taxon>
        <taxon>Bacteroidota</taxon>
        <taxon>Cytophagia</taxon>
        <taxon>Cytophagales</taxon>
        <taxon>Hymenobacteraceae</taxon>
        <taxon>Adhaeribacter</taxon>
    </lineage>
</organism>
<name>A0ABW0EAB0_9BACT</name>
<sequence>MRIKLLMAILLGLPGISFAQAFGKGIYKGQKLPFEICYLTYNDSTIQVEYFYQKSGQIFDYIPAKKLVHGLESSSTKPTYKSTDDSILVFAKKDYYLVKRKGFGKVKVYKSDESIKDVNKLRNRCKLHRFNWANFRYLKSHLSIEEHLIWEKVHSLDLKKYLDLSEVEFDKKLTEAEKNVRNMLN</sequence>
<accession>A0ABW0EAB0</accession>
<keyword evidence="3" id="KW-1185">Reference proteome</keyword>
<reference evidence="3" key="1">
    <citation type="journal article" date="2019" name="Int. J. Syst. Evol. Microbiol.">
        <title>The Global Catalogue of Microorganisms (GCM) 10K type strain sequencing project: providing services to taxonomists for standard genome sequencing and annotation.</title>
        <authorList>
            <consortium name="The Broad Institute Genomics Platform"/>
            <consortium name="The Broad Institute Genome Sequencing Center for Infectious Disease"/>
            <person name="Wu L."/>
            <person name="Ma J."/>
        </authorList>
    </citation>
    <scope>NUCLEOTIDE SEQUENCE [LARGE SCALE GENOMIC DNA]</scope>
    <source>
        <strain evidence="3">KACC 12602</strain>
    </source>
</reference>
<proteinExistence type="predicted"/>
<dbReference type="EMBL" id="JBHSKT010000006">
    <property type="protein sequence ID" value="MFC5271322.1"/>
    <property type="molecule type" value="Genomic_DNA"/>
</dbReference>
<keyword evidence="1" id="KW-0732">Signal</keyword>
<dbReference type="Proteomes" id="UP001596161">
    <property type="component" value="Unassembled WGS sequence"/>
</dbReference>
<feature type="chain" id="PRO_5047225380" description="YARHG domain-containing protein" evidence="1">
    <location>
        <begin position="20"/>
        <end position="185"/>
    </location>
</feature>
<evidence type="ECO:0008006" key="4">
    <source>
        <dbReference type="Google" id="ProtNLM"/>
    </source>
</evidence>
<protein>
    <recommendedName>
        <fullName evidence="4">YARHG domain-containing protein</fullName>
    </recommendedName>
</protein>
<gene>
    <name evidence="2" type="ORF">ACFPIB_11920</name>
</gene>